<sequence>MSDSMKQDDIFALFMFLVGISIGILLLLLVLDSIEDVLRDILTVLETP</sequence>
<keyword evidence="1" id="KW-0812">Transmembrane</keyword>
<dbReference type="AlphaFoldDB" id="A0A0F8Y8I5"/>
<keyword evidence="1" id="KW-1133">Transmembrane helix</keyword>
<comment type="caution">
    <text evidence="2">The sequence shown here is derived from an EMBL/GenBank/DDBJ whole genome shotgun (WGS) entry which is preliminary data.</text>
</comment>
<protein>
    <submittedName>
        <fullName evidence="2">Uncharacterized protein</fullName>
    </submittedName>
</protein>
<feature type="transmembrane region" description="Helical" evidence="1">
    <location>
        <begin position="12"/>
        <end position="31"/>
    </location>
</feature>
<proteinExistence type="predicted"/>
<accession>A0A0F8Y8I5</accession>
<reference evidence="2" key="1">
    <citation type="journal article" date="2015" name="Nature">
        <title>Complex archaea that bridge the gap between prokaryotes and eukaryotes.</title>
        <authorList>
            <person name="Spang A."/>
            <person name="Saw J.H."/>
            <person name="Jorgensen S.L."/>
            <person name="Zaremba-Niedzwiedzka K."/>
            <person name="Martijn J."/>
            <person name="Lind A.E."/>
            <person name="van Eijk R."/>
            <person name="Schleper C."/>
            <person name="Guy L."/>
            <person name="Ettema T.J."/>
        </authorList>
    </citation>
    <scope>NUCLEOTIDE SEQUENCE</scope>
</reference>
<keyword evidence="1" id="KW-0472">Membrane</keyword>
<name>A0A0F8Y8I5_9ZZZZ</name>
<evidence type="ECO:0000256" key="1">
    <source>
        <dbReference type="SAM" id="Phobius"/>
    </source>
</evidence>
<organism evidence="2">
    <name type="scientific">marine sediment metagenome</name>
    <dbReference type="NCBI Taxonomy" id="412755"/>
    <lineage>
        <taxon>unclassified sequences</taxon>
        <taxon>metagenomes</taxon>
        <taxon>ecological metagenomes</taxon>
    </lineage>
</organism>
<evidence type="ECO:0000313" key="2">
    <source>
        <dbReference type="EMBL" id="KKK70010.1"/>
    </source>
</evidence>
<dbReference type="EMBL" id="LAZR01058382">
    <property type="protein sequence ID" value="KKK70010.1"/>
    <property type="molecule type" value="Genomic_DNA"/>
</dbReference>
<gene>
    <name evidence="2" type="ORF">LCGC14_2928250</name>
</gene>